<gene>
    <name evidence="1" type="ORF">OBRU01_24357</name>
</gene>
<keyword evidence="2" id="KW-1185">Reference proteome</keyword>
<comment type="caution">
    <text evidence="1">The sequence shown here is derived from an EMBL/GenBank/DDBJ whole genome shotgun (WGS) entry which is preliminary data.</text>
</comment>
<dbReference type="STRING" id="104452.A0A0L7KMM0"/>
<name>A0A0L7KMM0_OPEBR</name>
<organism evidence="1 2">
    <name type="scientific">Operophtera brumata</name>
    <name type="common">Winter moth</name>
    <name type="synonym">Phalaena brumata</name>
    <dbReference type="NCBI Taxonomy" id="104452"/>
    <lineage>
        <taxon>Eukaryota</taxon>
        <taxon>Metazoa</taxon>
        <taxon>Ecdysozoa</taxon>
        <taxon>Arthropoda</taxon>
        <taxon>Hexapoda</taxon>
        <taxon>Insecta</taxon>
        <taxon>Pterygota</taxon>
        <taxon>Neoptera</taxon>
        <taxon>Endopterygota</taxon>
        <taxon>Lepidoptera</taxon>
        <taxon>Glossata</taxon>
        <taxon>Ditrysia</taxon>
        <taxon>Geometroidea</taxon>
        <taxon>Geometridae</taxon>
        <taxon>Larentiinae</taxon>
        <taxon>Operophtera</taxon>
    </lineage>
</organism>
<sequence length="75" mass="8339">MKRGISPGHDGLSKEHLQHAGVHLRRVLAMLFSFCIGHSYLPQDLMKTVVVPIIKNRTGEASDKSKYRPISLATV</sequence>
<dbReference type="GO" id="GO:0003964">
    <property type="term" value="F:RNA-directed DNA polymerase activity"/>
    <property type="evidence" value="ECO:0007669"/>
    <property type="project" value="UniProtKB-KW"/>
</dbReference>
<proteinExistence type="predicted"/>
<keyword evidence="1" id="KW-0808">Transferase</keyword>
<keyword evidence="1" id="KW-0695">RNA-directed DNA polymerase</keyword>
<accession>A0A0L7KMM0</accession>
<evidence type="ECO:0000313" key="1">
    <source>
        <dbReference type="EMBL" id="KOB64375.1"/>
    </source>
</evidence>
<reference evidence="1 2" key="1">
    <citation type="journal article" date="2015" name="Genome Biol. Evol.">
        <title>The genome of winter moth (Operophtera brumata) provides a genomic perspective on sexual dimorphism and phenology.</title>
        <authorList>
            <person name="Derks M.F."/>
            <person name="Smit S."/>
            <person name="Salis L."/>
            <person name="Schijlen E."/>
            <person name="Bossers A."/>
            <person name="Mateman C."/>
            <person name="Pijl A.S."/>
            <person name="de Ridder D."/>
            <person name="Groenen M.A."/>
            <person name="Visser M.E."/>
            <person name="Megens H.J."/>
        </authorList>
    </citation>
    <scope>NUCLEOTIDE SEQUENCE [LARGE SCALE GENOMIC DNA]</scope>
    <source>
        <strain evidence="1">WM2013NL</strain>
        <tissue evidence="1">Head and thorax</tissue>
    </source>
</reference>
<dbReference type="EMBL" id="JTDY01008825">
    <property type="protein sequence ID" value="KOB64375.1"/>
    <property type="molecule type" value="Genomic_DNA"/>
</dbReference>
<keyword evidence="1" id="KW-0548">Nucleotidyltransferase</keyword>
<feature type="non-terminal residue" evidence="1">
    <location>
        <position position="75"/>
    </location>
</feature>
<evidence type="ECO:0000313" key="2">
    <source>
        <dbReference type="Proteomes" id="UP000037510"/>
    </source>
</evidence>
<dbReference type="AlphaFoldDB" id="A0A0L7KMM0"/>
<dbReference type="Proteomes" id="UP000037510">
    <property type="component" value="Unassembled WGS sequence"/>
</dbReference>
<protein>
    <submittedName>
        <fullName evidence="1">RNA-directed DNA polymerase from mobile element jockey</fullName>
    </submittedName>
</protein>